<feature type="transmembrane region" description="Helical" evidence="2">
    <location>
        <begin position="779"/>
        <end position="799"/>
    </location>
</feature>
<feature type="transmembrane region" description="Helical" evidence="2">
    <location>
        <begin position="611"/>
        <end position="628"/>
    </location>
</feature>
<feature type="transmembrane region" description="Helical" evidence="2">
    <location>
        <begin position="1077"/>
        <end position="1098"/>
    </location>
</feature>
<keyword evidence="2" id="KW-1133">Transmembrane helix</keyword>
<gene>
    <name evidence="3" type="ORF">BJY26_002251</name>
</gene>
<evidence type="ECO:0000313" key="3">
    <source>
        <dbReference type="EMBL" id="NYI67945.1"/>
    </source>
</evidence>
<feature type="transmembrane region" description="Helical" evidence="2">
    <location>
        <begin position="562"/>
        <end position="582"/>
    </location>
</feature>
<protein>
    <submittedName>
        <fullName evidence="3">GT2 family glycosyltransferase</fullName>
    </submittedName>
</protein>
<dbReference type="Proteomes" id="UP000539111">
    <property type="component" value="Unassembled WGS sequence"/>
</dbReference>
<feature type="transmembrane region" description="Helical" evidence="2">
    <location>
        <begin position="398"/>
        <end position="417"/>
    </location>
</feature>
<keyword evidence="3" id="KW-0808">Transferase</keyword>
<feature type="transmembrane region" description="Helical" evidence="2">
    <location>
        <begin position="588"/>
        <end position="604"/>
    </location>
</feature>
<dbReference type="RefSeq" id="WP_179428289.1">
    <property type="nucleotide sequence ID" value="NZ_JACBZP010000001.1"/>
</dbReference>
<dbReference type="PANTHER" id="PTHR43685:SF3">
    <property type="entry name" value="SLR2126 PROTEIN"/>
    <property type="match status" value="1"/>
</dbReference>
<dbReference type="InterPro" id="IPR029044">
    <property type="entry name" value="Nucleotide-diphossugar_trans"/>
</dbReference>
<feature type="transmembrane region" description="Helical" evidence="2">
    <location>
        <begin position="746"/>
        <end position="767"/>
    </location>
</feature>
<proteinExistence type="predicted"/>
<dbReference type="PANTHER" id="PTHR43685">
    <property type="entry name" value="GLYCOSYLTRANSFERASE"/>
    <property type="match status" value="1"/>
</dbReference>
<feature type="compositionally biased region" description="Acidic residues" evidence="1">
    <location>
        <begin position="369"/>
        <end position="378"/>
    </location>
</feature>
<dbReference type="AlphaFoldDB" id="A0A7Z0D322"/>
<keyword evidence="2" id="KW-0812">Transmembrane</keyword>
<dbReference type="GO" id="GO:0016740">
    <property type="term" value="F:transferase activity"/>
    <property type="evidence" value="ECO:0007669"/>
    <property type="project" value="UniProtKB-KW"/>
</dbReference>
<accession>A0A7Z0D322</accession>
<keyword evidence="2" id="KW-0472">Membrane</keyword>
<comment type="caution">
    <text evidence="3">The sequence shown here is derived from an EMBL/GenBank/DDBJ whole genome shotgun (WGS) entry which is preliminary data.</text>
</comment>
<dbReference type="InterPro" id="IPR050834">
    <property type="entry name" value="Glycosyltransf_2"/>
</dbReference>
<organism evidence="3 4">
    <name type="scientific">Spelaeicoccus albus</name>
    <dbReference type="NCBI Taxonomy" id="1280376"/>
    <lineage>
        <taxon>Bacteria</taxon>
        <taxon>Bacillati</taxon>
        <taxon>Actinomycetota</taxon>
        <taxon>Actinomycetes</taxon>
        <taxon>Micrococcales</taxon>
        <taxon>Brevibacteriaceae</taxon>
        <taxon>Spelaeicoccus</taxon>
    </lineage>
</organism>
<keyword evidence="4" id="KW-1185">Reference proteome</keyword>
<evidence type="ECO:0000256" key="1">
    <source>
        <dbReference type="SAM" id="MobiDB-lite"/>
    </source>
</evidence>
<feature type="transmembrane region" description="Helical" evidence="2">
    <location>
        <begin position="716"/>
        <end position="740"/>
    </location>
</feature>
<dbReference type="Gene3D" id="3.90.550.10">
    <property type="entry name" value="Spore Coat Polysaccharide Biosynthesis Protein SpsA, Chain A"/>
    <property type="match status" value="1"/>
</dbReference>
<name>A0A7Z0D322_9MICO</name>
<reference evidence="3 4" key="1">
    <citation type="submission" date="2020-07" db="EMBL/GenBank/DDBJ databases">
        <title>Sequencing the genomes of 1000 actinobacteria strains.</title>
        <authorList>
            <person name="Klenk H.-P."/>
        </authorList>
    </citation>
    <scope>NUCLEOTIDE SEQUENCE [LARGE SCALE GENOMIC DNA]</scope>
    <source>
        <strain evidence="3 4">DSM 26341</strain>
    </source>
</reference>
<evidence type="ECO:0000313" key="4">
    <source>
        <dbReference type="Proteomes" id="UP000539111"/>
    </source>
</evidence>
<dbReference type="EMBL" id="JACBZP010000001">
    <property type="protein sequence ID" value="NYI67945.1"/>
    <property type="molecule type" value="Genomic_DNA"/>
</dbReference>
<feature type="transmembrane region" description="Helical" evidence="2">
    <location>
        <begin position="493"/>
        <end position="517"/>
    </location>
</feature>
<sequence>MSPRITAVIVASDGAAYLPRTLDGLRAQSRPIDTLIGVDAGSTDESRQLLDGAADVVVDVPAGSGFGRAVRAGLDGAGLDGADKPDADDAPDDWLWLIHDDSAPDYTALEELLAELDISPSVAIAGCKQLDFDETDRLHDVGLTASAMGRRMTRLSRDEYDQGQYDARRDTLAVNSAGMLIRRDVWDALGGFDPAFRLFHDDIDLCRRARLAGHRVIVVPGAVMYHAEATRSGRRAAAVLPHGRAHDLRRGEVYSRLVNAAALAVPFHVIGALIAAVGRAVFKIAANDPGDAGREITSVVSAVSHPVRLVRSRRRAGRTRTTSKSAVAGLLATRRDVWQDLRDDWSGTAVPVEGAEPKRLESAAGAEADPADTEEAVEDFSPLDTLGAPRRRVWSHPVLLVMAVLIVVGILASYRLIGSGDLMGGALKPAPHKFAELVSSALSTWTGAGAGWPGAADPFQSALAILSLLAVGHVSVFIPVLLIAAIPLAGLGAWVAAGSVTGSRAVRAWTALVWAALPSLTEAIGGGRLGAVLAHVLLPWVALGIVRATGSARARRLNGRPGRAGVPSFAAAAAGGLALAGVAAGAPSLLPALIVTVIAVVCVTPSGRRRALVWLVLPVLALFGPFLVDLVKNPRLLAADPGVALAAVPAPPWQQLLMQPVDVGRWPMLHTLGSPVLTAIGDIAPIFLFAPIIIVAICALFIAGGNARGIRVAWGASALGLATALAGSHIVVGIGAHGLVSGWPGAGISLVAAGFLAAGAAGSHGLVALRTNPAIKTSIVVVAVLATVGPLLSLGAWTARSAAGTEPSAVVKRNADLRLPAVATDQGVGPDRTRTLLLTQPDGQLTGTLVRGAGMDLTDDSATREVAAVTGEPGREHATERDAAQTEQARAVAAVAAGSGGDPRPVLSTLGVGFIVLADRQVDAEGDTVHAPDTVLTGKALAREQEFHAAHDRIAAAIDTDAGLTRVGQTDAGELWRVDSVGAQKSRAPDRPARVHIVDPDGTEQAVVPSKAIAVSASVPAGKDGRRVVLSERYDENWTATLDGKQLAAHKDGWRQSFDLPSRGGDLKIRHAIPLQWLWRVGQGIVLILAVLVAIPLPGRRRERVSPRGRRTASAQEGRQS</sequence>
<feature type="transmembrane region" description="Helical" evidence="2">
    <location>
        <begin position="257"/>
        <end position="277"/>
    </location>
</feature>
<dbReference type="SUPFAM" id="SSF53448">
    <property type="entry name" value="Nucleotide-diphospho-sugar transferases"/>
    <property type="match status" value="1"/>
</dbReference>
<dbReference type="Pfam" id="PF13641">
    <property type="entry name" value="Glyco_tranf_2_3"/>
    <property type="match status" value="1"/>
</dbReference>
<feature type="transmembrane region" description="Helical" evidence="2">
    <location>
        <begin position="683"/>
        <end position="704"/>
    </location>
</feature>
<evidence type="ECO:0000256" key="2">
    <source>
        <dbReference type="SAM" id="Phobius"/>
    </source>
</evidence>
<feature type="transmembrane region" description="Helical" evidence="2">
    <location>
        <begin position="529"/>
        <end position="550"/>
    </location>
</feature>
<feature type="region of interest" description="Disordered" evidence="1">
    <location>
        <begin position="348"/>
        <end position="378"/>
    </location>
</feature>